<accession>A0A9D4ZBR4</accession>
<protein>
    <submittedName>
        <fullName evidence="1">Uncharacterized protein</fullName>
    </submittedName>
</protein>
<name>A0A9D4ZBR4_ADICA</name>
<dbReference type="EMBL" id="JABFUD020000017">
    <property type="protein sequence ID" value="KAI5067780.1"/>
    <property type="molecule type" value="Genomic_DNA"/>
</dbReference>
<keyword evidence="2" id="KW-1185">Reference proteome</keyword>
<gene>
    <name evidence="1" type="ORF">GOP47_0018308</name>
</gene>
<reference evidence="1" key="1">
    <citation type="submission" date="2021-01" db="EMBL/GenBank/DDBJ databases">
        <title>Adiantum capillus-veneris genome.</title>
        <authorList>
            <person name="Fang Y."/>
            <person name="Liao Q."/>
        </authorList>
    </citation>
    <scope>NUCLEOTIDE SEQUENCE</scope>
    <source>
        <strain evidence="1">H3</strain>
        <tissue evidence="1">Leaf</tissue>
    </source>
</reference>
<organism evidence="1 2">
    <name type="scientific">Adiantum capillus-veneris</name>
    <name type="common">Maidenhair fern</name>
    <dbReference type="NCBI Taxonomy" id="13818"/>
    <lineage>
        <taxon>Eukaryota</taxon>
        <taxon>Viridiplantae</taxon>
        <taxon>Streptophyta</taxon>
        <taxon>Embryophyta</taxon>
        <taxon>Tracheophyta</taxon>
        <taxon>Polypodiopsida</taxon>
        <taxon>Polypodiidae</taxon>
        <taxon>Polypodiales</taxon>
        <taxon>Pteridineae</taxon>
        <taxon>Pteridaceae</taxon>
        <taxon>Vittarioideae</taxon>
        <taxon>Adiantum</taxon>
    </lineage>
</organism>
<evidence type="ECO:0000313" key="1">
    <source>
        <dbReference type="EMBL" id="KAI5067780.1"/>
    </source>
</evidence>
<sequence>MSGALIDVFAKQLKHTDLGSVPVVVFDGIDGFDDCGIATRVHDKRKVRYLDSQPVRFGPAGHELQLFSQLRLICIAKRGRRGLLLAAVELQLVELNKGSNESERAHQGGVDEIHKALHQERPPCSFCTLNEAQPFGAQPC</sequence>
<proteinExistence type="predicted"/>
<dbReference type="AlphaFoldDB" id="A0A9D4ZBR4"/>
<evidence type="ECO:0000313" key="2">
    <source>
        <dbReference type="Proteomes" id="UP000886520"/>
    </source>
</evidence>
<dbReference type="Proteomes" id="UP000886520">
    <property type="component" value="Chromosome 17"/>
</dbReference>
<comment type="caution">
    <text evidence="1">The sequence shown here is derived from an EMBL/GenBank/DDBJ whole genome shotgun (WGS) entry which is preliminary data.</text>
</comment>